<accession>A0ABM8FHL5</accession>
<dbReference type="RefSeq" id="WP_286337001.1">
    <property type="nucleotide sequence ID" value="NZ_AP027370.1"/>
</dbReference>
<evidence type="ECO:0000256" key="3">
    <source>
        <dbReference type="ARBA" id="ARBA00022989"/>
    </source>
</evidence>
<evidence type="ECO:0000256" key="4">
    <source>
        <dbReference type="ARBA" id="ARBA00023136"/>
    </source>
</evidence>
<dbReference type="Pfam" id="PF04357">
    <property type="entry name" value="TamB"/>
    <property type="match status" value="1"/>
</dbReference>
<evidence type="ECO:0000256" key="5">
    <source>
        <dbReference type="SAM" id="Phobius"/>
    </source>
</evidence>
<sequence>MGRLYVHFALFLQATLIVSGLFLFITLHPKTTDYIAKKVLTSNGIGYRRIEGSLFNGFDLYDLSYKKAFSARQLGIHYTLFSLFSPRPAIESVTLADVKIHPLRFPEKTSKSGVNDSGIVLPPILFEQVDIEHCITFLPEDEAIEFDLKIKNLLLDKEAAEIERFNTKIESSYAFGEVSGSIHNGTVKAEGSVSPGKRYEELAETYLENFPKSFPVKLNATMQRLEAATRIDEKIALKDTNLSIQNFTLRFNYLFKGNYFTAKSNYRLEHSFVTADIDQSLLFTPSLAYAARMEGRISSSRYPLPADRFEADAAGDTDTLTSDFYIGPFSLNAYSTDYKKYALHLVAKPHSPSYIQHLPQILLRQSIGMEANATAVLEPEPTVEGVVALDGNYSTTKSFIEMKPDMMLVHSSVTPKKSGGGIWEELPPPLIGEIESFLFLSKEKKMFNISTTKSYLTLFEKRGKIEGWANIGSLTLDAKGEVEPDGTTNLDFITHIESLHELMEEFDLKSDVMIDAELTSHFSVSLAERLQLTYKTEIPWYLVEPDSQTLYYGLDSLLEGGIDGEEVRIDRYSVAIMDHRLEQNRSSYFHFDENLTLFIDKLAFLDKGMAKGYFDLRKGEGSIALEGRGVHYNGPEGNVTADLQITASLSPASLSAEGEIGILDALIVYKPPKEYTVNDEDIVIIQDIKEPSHTKKSLNIHIFSKKALHYRIPMVDVYFIPDVTIWKEAEKPAVLLGMVKVVEGSLNVAEKYFDIEPSEIYFSGAHPINPWLDLHILYEVDFNKFHIYVSHSLSNPVFLFSSEPPMSQNDIMSYILFGEPADESFKQNGSSESTIGTMLLGAGLKTAIGSATGIRFDTLNILNTPEGGFGIEVGKRLSRRIRIIYRNDSVSSFIIQYKASRSVRIDVDVKDTGQGINVLYVKDIRGFP</sequence>
<dbReference type="PANTHER" id="PTHR36985">
    <property type="entry name" value="TRANSLOCATION AND ASSEMBLY MODULE SUBUNIT TAMB"/>
    <property type="match status" value="1"/>
</dbReference>
<proteinExistence type="predicted"/>
<evidence type="ECO:0000259" key="6">
    <source>
        <dbReference type="Pfam" id="PF04357"/>
    </source>
</evidence>
<reference evidence="7 8" key="1">
    <citation type="submission" date="2023-03" db="EMBL/GenBank/DDBJ databases">
        <title>Description of Hydrogenimonas sp. ISO32.</title>
        <authorList>
            <person name="Mino S."/>
            <person name="Fukazawa S."/>
            <person name="Sawabe T."/>
        </authorList>
    </citation>
    <scope>NUCLEOTIDE SEQUENCE [LARGE SCALE GENOMIC DNA]</scope>
    <source>
        <strain evidence="7 8">ISO32</strain>
    </source>
</reference>
<protein>
    <recommendedName>
        <fullName evidence="6">Translocation and assembly module TamB C-terminal domain-containing protein</fullName>
    </recommendedName>
</protein>
<dbReference type="InterPro" id="IPR007452">
    <property type="entry name" value="TamB_C"/>
</dbReference>
<evidence type="ECO:0000313" key="8">
    <source>
        <dbReference type="Proteomes" id="UP001321445"/>
    </source>
</evidence>
<evidence type="ECO:0000256" key="1">
    <source>
        <dbReference type="ARBA" id="ARBA00004167"/>
    </source>
</evidence>
<feature type="domain" description="Translocation and assembly module TamB C-terminal" evidence="6">
    <location>
        <begin position="594"/>
        <end position="921"/>
    </location>
</feature>
<dbReference type="Proteomes" id="UP001321445">
    <property type="component" value="Chromosome"/>
</dbReference>
<keyword evidence="2 5" id="KW-0812">Transmembrane</keyword>
<evidence type="ECO:0000256" key="2">
    <source>
        <dbReference type="ARBA" id="ARBA00022692"/>
    </source>
</evidence>
<dbReference type="EMBL" id="AP027370">
    <property type="protein sequence ID" value="BDY11785.1"/>
    <property type="molecule type" value="Genomic_DNA"/>
</dbReference>
<name>A0ABM8FHL5_9BACT</name>
<evidence type="ECO:0000313" key="7">
    <source>
        <dbReference type="EMBL" id="BDY11785.1"/>
    </source>
</evidence>
<feature type="transmembrane region" description="Helical" evidence="5">
    <location>
        <begin position="6"/>
        <end position="27"/>
    </location>
</feature>
<keyword evidence="3 5" id="KW-1133">Transmembrane helix</keyword>
<dbReference type="PANTHER" id="PTHR36985:SF1">
    <property type="entry name" value="TRANSLOCATION AND ASSEMBLY MODULE SUBUNIT TAMB"/>
    <property type="match status" value="1"/>
</dbReference>
<comment type="subcellular location">
    <subcellularLocation>
        <location evidence="1">Membrane</location>
        <topology evidence="1">Single-pass membrane protein</topology>
    </subcellularLocation>
</comment>
<gene>
    <name evidence="7" type="ORF">HCR_00970</name>
</gene>
<organism evidence="7 8">
    <name type="scientific">Hydrogenimonas cancrithermarum</name>
    <dbReference type="NCBI Taxonomy" id="2993563"/>
    <lineage>
        <taxon>Bacteria</taxon>
        <taxon>Pseudomonadati</taxon>
        <taxon>Campylobacterota</taxon>
        <taxon>Epsilonproteobacteria</taxon>
        <taxon>Campylobacterales</taxon>
        <taxon>Hydrogenimonadaceae</taxon>
        <taxon>Hydrogenimonas</taxon>
    </lineage>
</organism>
<keyword evidence="4 5" id="KW-0472">Membrane</keyword>
<keyword evidence="8" id="KW-1185">Reference proteome</keyword>